<comment type="pathway">
    <text evidence="3 4">Cofactor biosynthesis; coenzyme A biosynthesis; CoA from (R)-pantothenate: step 2/5.</text>
</comment>
<comment type="similarity">
    <text evidence="3 4">In the N-terminal section; belongs to the HFCD (homo-oligomeric flavin containing Cys decarboxylase) superfamily.</text>
</comment>
<keyword evidence="3" id="KW-0511">Multifunctional enzyme</keyword>
<dbReference type="KEGG" id="tos:Theos_0641"/>
<comment type="function">
    <text evidence="4">Catalyzes two steps in the biosynthesis of coenzyme A. In the first step cysteine is conjugated to 4'-phosphopantothenate to form 4-phosphopantothenoylcysteine, in the latter compound is decarboxylated to form 4'-phosphopantotheine.</text>
</comment>
<dbReference type="GO" id="GO:0010181">
    <property type="term" value="F:FMN binding"/>
    <property type="evidence" value="ECO:0007669"/>
    <property type="project" value="UniProtKB-UniRule"/>
</dbReference>
<dbReference type="SUPFAM" id="SSF102645">
    <property type="entry name" value="CoaB-like"/>
    <property type="match status" value="1"/>
</dbReference>
<dbReference type="HOGENOM" id="CLU_033319_0_3_0"/>
<dbReference type="InterPro" id="IPR035929">
    <property type="entry name" value="CoaB-like_sf"/>
</dbReference>
<dbReference type="OrthoDB" id="9802554at2"/>
<dbReference type="GO" id="GO:0004633">
    <property type="term" value="F:phosphopantothenoylcysteine decarboxylase activity"/>
    <property type="evidence" value="ECO:0007669"/>
    <property type="project" value="UniProtKB-UniRule"/>
</dbReference>
<dbReference type="Proteomes" id="UP000000211">
    <property type="component" value="Chromosome"/>
</dbReference>
<name>K7QWA8_THEOS</name>
<accession>K7QWA8</accession>
<evidence type="ECO:0000313" key="8">
    <source>
        <dbReference type="Proteomes" id="UP000000211"/>
    </source>
</evidence>
<evidence type="ECO:0000313" key="7">
    <source>
        <dbReference type="EMBL" id="AFV75703.1"/>
    </source>
</evidence>
<feature type="binding site" evidence="3">
    <location>
        <position position="276"/>
    </location>
    <ligand>
        <name>CTP</name>
        <dbReference type="ChEBI" id="CHEBI:37563"/>
    </ligand>
</feature>
<organism evidence="7 8">
    <name type="scientific">Thermus oshimai JL-2</name>
    <dbReference type="NCBI Taxonomy" id="751945"/>
    <lineage>
        <taxon>Bacteria</taxon>
        <taxon>Thermotogati</taxon>
        <taxon>Deinococcota</taxon>
        <taxon>Deinococci</taxon>
        <taxon>Thermales</taxon>
        <taxon>Thermaceae</taxon>
        <taxon>Thermus</taxon>
    </lineage>
</organism>
<dbReference type="eggNOG" id="COG0452">
    <property type="taxonomic scope" value="Bacteria"/>
</dbReference>
<feature type="region of interest" description="Phosphopantothenate--cysteine ligase" evidence="3">
    <location>
        <begin position="188"/>
        <end position="401"/>
    </location>
</feature>
<proteinExistence type="inferred from homology"/>
<dbReference type="GO" id="GO:0015937">
    <property type="term" value="P:coenzyme A biosynthetic process"/>
    <property type="evidence" value="ECO:0007669"/>
    <property type="project" value="UniProtKB-UniRule"/>
</dbReference>
<keyword evidence="3 4" id="KW-0285">Flavoprotein</keyword>
<keyword evidence="3 4" id="KW-0436">Ligase</keyword>
<keyword evidence="8" id="KW-1185">Reference proteome</keyword>
<comment type="catalytic activity">
    <reaction evidence="3 4">
        <text>(R)-4'-phosphopantothenate + L-cysteine + CTP = N-[(R)-4-phosphopantothenoyl]-L-cysteine + CMP + diphosphate + H(+)</text>
        <dbReference type="Rhea" id="RHEA:19397"/>
        <dbReference type="ChEBI" id="CHEBI:10986"/>
        <dbReference type="ChEBI" id="CHEBI:15378"/>
        <dbReference type="ChEBI" id="CHEBI:33019"/>
        <dbReference type="ChEBI" id="CHEBI:35235"/>
        <dbReference type="ChEBI" id="CHEBI:37563"/>
        <dbReference type="ChEBI" id="CHEBI:59458"/>
        <dbReference type="ChEBI" id="CHEBI:60377"/>
        <dbReference type="EC" id="6.3.2.5"/>
    </reaction>
</comment>
<dbReference type="InterPro" id="IPR036551">
    <property type="entry name" value="Flavin_trans-like"/>
</dbReference>
<dbReference type="Gene3D" id="3.40.50.10300">
    <property type="entry name" value="CoaB-like"/>
    <property type="match status" value="1"/>
</dbReference>
<keyword evidence="3" id="KW-0479">Metal-binding</keyword>
<dbReference type="Gene3D" id="3.40.50.1950">
    <property type="entry name" value="Flavin prenyltransferase-like"/>
    <property type="match status" value="1"/>
</dbReference>
<feature type="binding site" evidence="3">
    <location>
        <position position="320"/>
    </location>
    <ligand>
        <name>CTP</name>
        <dbReference type="ChEBI" id="CHEBI:37563"/>
    </ligand>
</feature>
<comment type="cofactor">
    <cofactor evidence="3">
        <name>FMN</name>
        <dbReference type="ChEBI" id="CHEBI:58210"/>
    </cofactor>
    <text evidence="3">Binds 1 FMN per subunit.</text>
</comment>
<keyword evidence="1 3" id="KW-0210">Decarboxylase</keyword>
<dbReference type="Pfam" id="PF04127">
    <property type="entry name" value="DFP"/>
    <property type="match status" value="1"/>
</dbReference>
<dbReference type="EMBL" id="CP003249">
    <property type="protein sequence ID" value="AFV75703.1"/>
    <property type="molecule type" value="Genomic_DNA"/>
</dbReference>
<dbReference type="PANTHER" id="PTHR14359:SF6">
    <property type="entry name" value="PHOSPHOPANTOTHENOYLCYSTEINE DECARBOXYLASE"/>
    <property type="match status" value="1"/>
</dbReference>
<evidence type="ECO:0000256" key="1">
    <source>
        <dbReference type="ARBA" id="ARBA00022793"/>
    </source>
</evidence>
<comment type="pathway">
    <text evidence="3 4">Cofactor biosynthesis; coenzyme A biosynthesis; CoA from (R)-pantothenate: step 3/5.</text>
</comment>
<dbReference type="AlphaFoldDB" id="K7QWA8"/>
<evidence type="ECO:0000256" key="2">
    <source>
        <dbReference type="ARBA" id="ARBA00023239"/>
    </source>
</evidence>
<feature type="binding site" evidence="3">
    <location>
        <position position="286"/>
    </location>
    <ligand>
        <name>CTP</name>
        <dbReference type="ChEBI" id="CHEBI:37563"/>
    </ligand>
</feature>
<dbReference type="InterPro" id="IPR005252">
    <property type="entry name" value="CoaBC"/>
</dbReference>
<keyword evidence="3 4" id="KW-0288">FMN</keyword>
<evidence type="ECO:0000259" key="5">
    <source>
        <dbReference type="Pfam" id="PF02441"/>
    </source>
</evidence>
<comment type="caution">
    <text evidence="3">Lacks conserved residue(s) required for the propagation of feature annotation.</text>
</comment>
<feature type="domain" description="DNA/pantothenate metabolism flavoprotein C-terminal" evidence="6">
    <location>
        <begin position="183"/>
        <end position="391"/>
    </location>
</feature>
<dbReference type="InterPro" id="IPR007085">
    <property type="entry name" value="DNA/pantothenate-metab_flavo_C"/>
</dbReference>
<comment type="catalytic activity">
    <reaction evidence="3 4">
        <text>N-[(R)-4-phosphopantothenoyl]-L-cysteine + H(+) = (R)-4'-phosphopantetheine + CO2</text>
        <dbReference type="Rhea" id="RHEA:16793"/>
        <dbReference type="ChEBI" id="CHEBI:15378"/>
        <dbReference type="ChEBI" id="CHEBI:16526"/>
        <dbReference type="ChEBI" id="CHEBI:59458"/>
        <dbReference type="ChEBI" id="CHEBI:61723"/>
        <dbReference type="EC" id="4.1.1.36"/>
    </reaction>
</comment>
<dbReference type="PANTHER" id="PTHR14359">
    <property type="entry name" value="HOMO-OLIGOMERIC FLAVIN CONTAINING CYS DECARBOXYLASE FAMILY"/>
    <property type="match status" value="1"/>
</dbReference>
<feature type="binding site" evidence="3">
    <location>
        <position position="338"/>
    </location>
    <ligand>
        <name>CTP</name>
        <dbReference type="ChEBI" id="CHEBI:37563"/>
    </ligand>
</feature>
<gene>
    <name evidence="3" type="primary">coaBC</name>
    <name evidence="7" type="ORF">Theos_0641</name>
</gene>
<dbReference type="GO" id="GO:0071513">
    <property type="term" value="C:phosphopantothenoylcysteine decarboxylase complex"/>
    <property type="evidence" value="ECO:0007669"/>
    <property type="project" value="TreeGrafter"/>
</dbReference>
<dbReference type="GO" id="GO:0004632">
    <property type="term" value="F:phosphopantothenate--cysteine ligase activity"/>
    <property type="evidence" value="ECO:0007669"/>
    <property type="project" value="UniProtKB-UniRule"/>
</dbReference>
<evidence type="ECO:0000256" key="4">
    <source>
        <dbReference type="RuleBase" id="RU364078"/>
    </source>
</evidence>
<dbReference type="EC" id="4.1.1.36" evidence="3"/>
<dbReference type="InterPro" id="IPR003382">
    <property type="entry name" value="Flavoprotein"/>
</dbReference>
<dbReference type="PATRIC" id="fig|751945.3.peg.629"/>
<dbReference type="SUPFAM" id="SSF52507">
    <property type="entry name" value="Homo-oligomeric flavin-containing Cys decarboxylases, HFCD"/>
    <property type="match status" value="1"/>
</dbReference>
<dbReference type="Pfam" id="PF02441">
    <property type="entry name" value="Flavoprotein"/>
    <property type="match status" value="1"/>
</dbReference>
<dbReference type="GO" id="GO:0015941">
    <property type="term" value="P:pantothenate catabolic process"/>
    <property type="evidence" value="ECO:0007669"/>
    <property type="project" value="InterPro"/>
</dbReference>
<protein>
    <recommendedName>
        <fullName evidence="3">Coenzyme A biosynthesis bifunctional protein CoaBC</fullName>
    </recommendedName>
    <alternativeName>
        <fullName evidence="3">DNA/pantothenate metabolism flavoprotein</fullName>
    </alternativeName>
    <alternativeName>
        <fullName evidence="3">Phosphopantothenoylcysteine synthetase/decarboxylase</fullName>
        <shortName evidence="3">PPCS-PPCDC</shortName>
    </alternativeName>
    <domain>
        <recommendedName>
            <fullName evidence="3">Phosphopantothenoylcysteine decarboxylase</fullName>
            <shortName evidence="3">PPC decarboxylase</shortName>
            <shortName evidence="3">PPC-DC</shortName>
            <ecNumber evidence="3">4.1.1.36</ecNumber>
        </recommendedName>
        <alternativeName>
            <fullName evidence="3">CoaC</fullName>
        </alternativeName>
    </domain>
    <domain>
        <recommendedName>
            <fullName evidence="3">Phosphopantothenate--cysteine ligase</fullName>
            <ecNumber evidence="3">6.3.2.5</ecNumber>
        </recommendedName>
        <alternativeName>
            <fullName evidence="3">CoaB</fullName>
        </alternativeName>
        <alternativeName>
            <fullName evidence="3">Phosphopantothenoylcysteine synthetase</fullName>
            <shortName evidence="3">PPC synthetase</shortName>
            <shortName evidence="3">PPC-S</shortName>
        </alternativeName>
    </domain>
</protein>
<keyword evidence="3" id="KW-0460">Magnesium</keyword>
<dbReference type="EC" id="6.3.2.5" evidence="3"/>
<reference evidence="7 8" key="1">
    <citation type="journal article" date="2013" name="Genome Announc.">
        <title>Whole Genome Sequencing of Thermus oshimai JL-2 and Thermus thermophilus JL-18, Incomplete Denitrifiers from the United States Great Basin.</title>
        <authorList>
            <person name="Murugapiran S.K."/>
            <person name="Huntemann M."/>
            <person name="Wei C.L."/>
            <person name="Han J."/>
            <person name="Detter J.C."/>
            <person name="Han C.S."/>
            <person name="Erkkila T.H."/>
            <person name="Teshima H."/>
            <person name="Chen A."/>
            <person name="Kyrpides N."/>
            <person name="Mavrommatis K."/>
            <person name="Markowitz V."/>
            <person name="Szeto E."/>
            <person name="Ivanova N."/>
            <person name="Pagani I."/>
            <person name="Lam J."/>
            <person name="McDonald A.I."/>
            <person name="Dodsworth J.A."/>
            <person name="Pati A."/>
            <person name="Goodwin L."/>
            <person name="Peters L."/>
            <person name="Pitluck S."/>
            <person name="Woyke T."/>
            <person name="Hedlund B.P."/>
        </authorList>
    </citation>
    <scope>NUCLEOTIDE SEQUENCE</scope>
    <source>
        <strain evidence="7 8">JL-2</strain>
    </source>
</reference>
<dbReference type="HAMAP" id="MF_02225">
    <property type="entry name" value="CoaBC"/>
    <property type="match status" value="1"/>
</dbReference>
<comment type="cofactor">
    <cofactor evidence="3">
        <name>Mg(2+)</name>
        <dbReference type="ChEBI" id="CHEBI:18420"/>
    </cofactor>
</comment>
<dbReference type="NCBIfam" id="TIGR00521">
    <property type="entry name" value="coaBC_dfp"/>
    <property type="match status" value="1"/>
</dbReference>
<evidence type="ECO:0000259" key="6">
    <source>
        <dbReference type="Pfam" id="PF04127"/>
    </source>
</evidence>
<dbReference type="RefSeq" id="WP_016328897.1">
    <property type="nucleotide sequence ID" value="NC_019386.1"/>
</dbReference>
<evidence type="ECO:0000256" key="3">
    <source>
        <dbReference type="HAMAP-Rule" id="MF_02225"/>
    </source>
</evidence>
<feature type="region of interest" description="Phosphopantothenoylcysteine decarboxylase" evidence="3">
    <location>
        <begin position="1"/>
        <end position="187"/>
    </location>
</feature>
<dbReference type="STRING" id="751945.Theos_0641"/>
<feature type="domain" description="Flavoprotein" evidence="5">
    <location>
        <begin position="3"/>
        <end position="177"/>
    </location>
</feature>
<comment type="similarity">
    <text evidence="3 4">In the C-terminal section; belongs to the PPC synthetase family.</text>
</comment>
<dbReference type="GO" id="GO:0046872">
    <property type="term" value="F:metal ion binding"/>
    <property type="evidence" value="ECO:0007669"/>
    <property type="project" value="UniProtKB-KW"/>
</dbReference>
<feature type="binding site" evidence="3">
    <location>
        <position position="334"/>
    </location>
    <ligand>
        <name>CTP</name>
        <dbReference type="ChEBI" id="CHEBI:37563"/>
    </ligand>
</feature>
<comment type="function">
    <text evidence="3">Catalyzes two sequential steps in the biosynthesis of coenzyme A. In the first step cysteine is conjugated to 4'-phosphopantothenate to form 4-phosphopantothenoylcysteine. In the second step the latter compound is decarboxylated to form 4'-phosphopantotheine.</text>
</comment>
<dbReference type="UniPathway" id="UPA00241">
    <property type="reaction ID" value="UER00353"/>
</dbReference>
<feature type="binding site" evidence="3">
    <location>
        <begin position="302"/>
        <end position="305"/>
    </location>
    <ligand>
        <name>CTP</name>
        <dbReference type="ChEBI" id="CHEBI:37563"/>
    </ligand>
</feature>
<sequence>MARVLVAVTGGVAAIKAPHLLRLLKRAGHEVRVLATPRALEFVTPLSLAVAAGGEVATEEAWFRPDGRALHIDLARFADLVLVAPATADALAKAALGLGDDLLSATLLAGPRRVAWAPAMNEAMWLAPQTQGHVERLKALGHAFFGPGHGPLAAEGEGEGWGRMLEPEELLERVRALLTPKDLSGLKLLVSAGPTREYLDPVRFLSNPSSGRMGYALAEAARDRGAEVVLVSGPTCLQDPWGMEVVRVESALEMRAAILERYPHLQAVVMAAAVADYRPAEVHRDKEPKTGEEKTLRLLPNPDILKELGANKGNRVLVGFAMETREGLHRAKEKLLRKNLDLIALNYVGREGVGFGSEENEVVLLSRTGEVEELSRRPKREVAHRILDWVKLFWKEYGHAQ</sequence>
<keyword evidence="2 3" id="KW-0456">Lyase</keyword>